<gene>
    <name evidence="2" type="ORF">PCC79_05100</name>
</gene>
<proteinExistence type="predicted"/>
<dbReference type="CDD" id="cd02440">
    <property type="entry name" value="AdoMet_MTases"/>
    <property type="match status" value="1"/>
</dbReference>
<dbReference type="InterPro" id="IPR029063">
    <property type="entry name" value="SAM-dependent_MTases_sf"/>
</dbReference>
<evidence type="ECO:0000313" key="3">
    <source>
        <dbReference type="Proteomes" id="UP001434337"/>
    </source>
</evidence>
<dbReference type="Pfam" id="PF18096">
    <property type="entry name" value="Thump_like"/>
    <property type="match status" value="1"/>
</dbReference>
<sequence length="385" mass="40016">MDPDVARWLVSDAARPVLAAAAAEADPASLAAGTRLRALTAPDLAAAALAQVALRRRARAKFGDRAERLFLTPDGLEQATRAEVAVRRARRFAALGARRVVDLGCGIGADALAVLDGGLDVVAVERDEATAVFAAANLGREVVTGDAEERWPELSASDTAVFADPARRTASGRSWRVEDLSPPWPFVASLLDGTRPACVKLGPGVPHAVLPPGADAEWVSDAGTVVECAVWAGPGLAGGARTAVVDGVELPGSGRPPADVGPVAAFVYEPDGAVVRAGLVDELAGLLRAHRVASGIAYLTADAALPTPFATCFRVLDVLPFDEKVLRAWVRERGIGTLEIKKRGLDVDPAALRKRLKPTGRASATLILTPTERGAVALVAERTAS</sequence>
<dbReference type="Proteomes" id="UP001434337">
    <property type="component" value="Chromosome"/>
</dbReference>
<accession>A0ABZ3CA25</accession>
<organism evidence="2 3">
    <name type="scientific">Propioniciclava soli</name>
    <dbReference type="NCBI Taxonomy" id="2775081"/>
    <lineage>
        <taxon>Bacteria</taxon>
        <taxon>Bacillati</taxon>
        <taxon>Actinomycetota</taxon>
        <taxon>Actinomycetes</taxon>
        <taxon>Propionibacteriales</taxon>
        <taxon>Propionibacteriaceae</taxon>
        <taxon>Propioniciclava</taxon>
    </lineage>
</organism>
<dbReference type="Gene3D" id="3.40.50.150">
    <property type="entry name" value="Vaccinia Virus protein VP39"/>
    <property type="match status" value="1"/>
</dbReference>
<evidence type="ECO:0000313" key="2">
    <source>
        <dbReference type="EMBL" id="WZW99573.1"/>
    </source>
</evidence>
<evidence type="ECO:0000259" key="1">
    <source>
        <dbReference type="Pfam" id="PF18096"/>
    </source>
</evidence>
<keyword evidence="3" id="KW-1185">Reference proteome</keyword>
<feature type="domain" description="THUMP-like" evidence="1">
    <location>
        <begin position="310"/>
        <end position="382"/>
    </location>
</feature>
<keyword evidence="2" id="KW-0808">Transferase</keyword>
<reference evidence="2 3" key="1">
    <citation type="journal article" date="2023" name="Environ Microbiome">
        <title>A coral-associated actinobacterium mitigates coral bleaching under heat stress.</title>
        <authorList>
            <person name="Li J."/>
            <person name="Zou Y."/>
            <person name="Li Q."/>
            <person name="Zhang J."/>
            <person name="Bourne D.G."/>
            <person name="Lyu Y."/>
            <person name="Liu C."/>
            <person name="Zhang S."/>
        </authorList>
    </citation>
    <scope>NUCLEOTIDE SEQUENCE [LARGE SCALE GENOMIC DNA]</scope>
    <source>
        <strain evidence="2 3">SCSIO 13291</strain>
    </source>
</reference>
<dbReference type="EMBL" id="CP115965">
    <property type="protein sequence ID" value="WZW99573.1"/>
    <property type="molecule type" value="Genomic_DNA"/>
</dbReference>
<dbReference type="RefSeq" id="WP_342373182.1">
    <property type="nucleotide sequence ID" value="NZ_CP115965.1"/>
</dbReference>
<dbReference type="GO" id="GO:0008168">
    <property type="term" value="F:methyltransferase activity"/>
    <property type="evidence" value="ECO:0007669"/>
    <property type="project" value="UniProtKB-KW"/>
</dbReference>
<dbReference type="SUPFAM" id="SSF53335">
    <property type="entry name" value="S-adenosyl-L-methionine-dependent methyltransferases"/>
    <property type="match status" value="2"/>
</dbReference>
<keyword evidence="2" id="KW-0489">Methyltransferase</keyword>
<protein>
    <submittedName>
        <fullName evidence="2">Class I SAM-dependent methyltransferase</fullName>
    </submittedName>
</protein>
<dbReference type="GO" id="GO:0032259">
    <property type="term" value="P:methylation"/>
    <property type="evidence" value="ECO:0007669"/>
    <property type="project" value="UniProtKB-KW"/>
</dbReference>
<name>A0ABZ3CA25_9ACTN</name>
<dbReference type="InterPro" id="IPR041497">
    <property type="entry name" value="Thump-like"/>
</dbReference>